<dbReference type="InterPro" id="IPR045722">
    <property type="entry name" value="DUF6076"/>
</dbReference>
<name>A0A162II29_9FUSO</name>
<comment type="caution">
    <text evidence="1">The sequence shown here is derived from an EMBL/GenBank/DDBJ whole genome shotgun (WGS) entry which is preliminary data.</text>
</comment>
<dbReference type="RefSeq" id="WP_027132385.1">
    <property type="nucleotide sequence ID" value="NZ_CAXOUM010000027.1"/>
</dbReference>
<dbReference type="Pfam" id="PF19553">
    <property type="entry name" value="DUF6076"/>
    <property type="match status" value="1"/>
</dbReference>
<protein>
    <submittedName>
        <fullName evidence="1">Uncharacterized protein</fullName>
    </submittedName>
</protein>
<gene>
    <name evidence="1" type="ORF">A2J07_08030</name>
</gene>
<reference evidence="1 2" key="1">
    <citation type="submission" date="2016-03" db="EMBL/GenBank/DDBJ databases">
        <title>Comparative genomics of human isolates of Fusobacterium necrophorum.</title>
        <authorList>
            <person name="Jensen A."/>
            <person name="Bank S."/>
            <person name="Andersen P.S."/>
            <person name="Kristensen L.H."/>
            <person name="Prag J."/>
        </authorList>
    </citation>
    <scope>NUCLEOTIDE SEQUENCE [LARGE SCALE GENOMIC DNA]</scope>
    <source>
        <strain evidence="1 2">LS_1264</strain>
    </source>
</reference>
<accession>A0A162II29</accession>
<dbReference type="EMBL" id="LVEA01000096">
    <property type="protein sequence ID" value="KYL00775.1"/>
    <property type="molecule type" value="Genomic_DNA"/>
</dbReference>
<dbReference type="Proteomes" id="UP000075816">
    <property type="component" value="Unassembled WGS sequence"/>
</dbReference>
<evidence type="ECO:0000313" key="1">
    <source>
        <dbReference type="EMBL" id="KYL00775.1"/>
    </source>
</evidence>
<organism evidence="1 2">
    <name type="scientific">Fusobacterium necrophorum subsp. funduliforme</name>
    <dbReference type="NCBI Taxonomy" id="143387"/>
    <lineage>
        <taxon>Bacteria</taxon>
        <taxon>Fusobacteriati</taxon>
        <taxon>Fusobacteriota</taxon>
        <taxon>Fusobacteriia</taxon>
        <taxon>Fusobacteriales</taxon>
        <taxon>Fusobacteriaceae</taxon>
        <taxon>Fusobacterium</taxon>
    </lineage>
</organism>
<proteinExistence type="predicted"/>
<evidence type="ECO:0000313" key="2">
    <source>
        <dbReference type="Proteomes" id="UP000075816"/>
    </source>
</evidence>
<dbReference type="eggNOG" id="ENOG5030ET7">
    <property type="taxonomic scope" value="Bacteria"/>
</dbReference>
<dbReference type="KEGG" id="fnf:BSQ88_06455"/>
<sequence length="390" mass="46104">MFSYNDITSSKLLQSSFYTLSQNKEGIYFEYLPTDFNEMMEQNMIYESEEFSLLLNLFGLDVTSEKLPFSEIRKLLFIEKEKDEINELDLDESDFDLTKDTKKFISSYLKFFNELTEVYPILYILFGDVWTILRYLICKEGLYNGKYKIDFDSASTAYVNLYNDISYILAHREQMKQELLDIFNISSEYKVKLPTSEIALIYQAYNQNRGYDLILNELNPYIKDAENQLMNSWEDIIKILPSKLNEELSFPTCDSLTKFVKQMVQVLIHKEQTLRKCKNCDRYFASRYSSLAEYCTRKVTGTNSTCQEYASKKIYKKKQAENPLYQVFTTYYNRIYGRIRRGSLDKDTTLLDDIKLLHQEFSSKYDTSNDSESKEKIIESFIIEADKLFS</sequence>
<dbReference type="AlphaFoldDB" id="A0A162II29"/>